<gene>
    <name evidence="2" type="ORF">PN645_16430</name>
</gene>
<accession>A0AAW6FP32</accession>
<dbReference type="AlphaFoldDB" id="A0AAW6FP32"/>
<protein>
    <submittedName>
        <fullName evidence="2">Uncharacterized protein</fullName>
    </submittedName>
</protein>
<dbReference type="RefSeq" id="WP_272055031.1">
    <property type="nucleotide sequence ID" value="NZ_JAQMRB010000031.1"/>
</dbReference>
<evidence type="ECO:0000313" key="2">
    <source>
        <dbReference type="EMBL" id="MDB9224569.1"/>
    </source>
</evidence>
<evidence type="ECO:0000256" key="1">
    <source>
        <dbReference type="SAM" id="MobiDB-lite"/>
    </source>
</evidence>
<name>A0AAW6FP32_9BACT</name>
<reference evidence="2" key="1">
    <citation type="submission" date="2023-01" db="EMBL/GenBank/DDBJ databases">
        <title>Human gut microbiome strain richness.</title>
        <authorList>
            <person name="Chen-Liaw A."/>
        </authorList>
    </citation>
    <scope>NUCLEOTIDE SEQUENCE</scope>
    <source>
        <strain evidence="2">RTP21484st1_B7_RTP21484_190118</strain>
    </source>
</reference>
<proteinExistence type="predicted"/>
<feature type="region of interest" description="Disordered" evidence="1">
    <location>
        <begin position="1"/>
        <end position="32"/>
    </location>
</feature>
<dbReference type="Proteomes" id="UP001212263">
    <property type="component" value="Unassembled WGS sequence"/>
</dbReference>
<dbReference type="EMBL" id="JAQMRD010000027">
    <property type="protein sequence ID" value="MDB9224569.1"/>
    <property type="molecule type" value="Genomic_DNA"/>
</dbReference>
<sequence length="187" mass="21507">MENEQHPDTFQPTENRYSDLEEETFRRGNSGLTGSGLPKGFISTDNESLKHFYLQMSRMMCPSVTADSTECEILQILYTRVKKSCKLLKLLDTHPWSDIDPFLIKACSFYLFTDLSDSLKEKRRLNNILYRQSIFTGKISELHDLIAHDLIFFCRVKTDLEEMLRIDLSDPASIDPVLSGKDTGTIK</sequence>
<comment type="caution">
    <text evidence="2">The sequence shown here is derived from an EMBL/GenBank/DDBJ whole genome shotgun (WGS) entry which is preliminary data.</text>
</comment>
<feature type="compositionally biased region" description="Basic and acidic residues" evidence="1">
    <location>
        <begin position="16"/>
        <end position="26"/>
    </location>
</feature>
<organism evidence="2 3">
    <name type="scientific">Odoribacter splanchnicus</name>
    <dbReference type="NCBI Taxonomy" id="28118"/>
    <lineage>
        <taxon>Bacteria</taxon>
        <taxon>Pseudomonadati</taxon>
        <taxon>Bacteroidota</taxon>
        <taxon>Bacteroidia</taxon>
        <taxon>Bacteroidales</taxon>
        <taxon>Odoribacteraceae</taxon>
        <taxon>Odoribacter</taxon>
    </lineage>
</organism>
<evidence type="ECO:0000313" key="3">
    <source>
        <dbReference type="Proteomes" id="UP001212263"/>
    </source>
</evidence>